<dbReference type="CDD" id="cd00054">
    <property type="entry name" value="EGF_CA"/>
    <property type="match status" value="1"/>
</dbReference>
<dbReference type="Gene3D" id="2.10.25.10">
    <property type="entry name" value="Laminin"/>
    <property type="match status" value="1"/>
</dbReference>
<evidence type="ECO:0000256" key="3">
    <source>
        <dbReference type="ARBA" id="ARBA00022536"/>
    </source>
</evidence>
<evidence type="ECO:0000313" key="10">
    <source>
        <dbReference type="Proteomes" id="UP000267096"/>
    </source>
</evidence>
<dbReference type="GO" id="GO:0005576">
    <property type="term" value="C:extracellular region"/>
    <property type="evidence" value="ECO:0007669"/>
    <property type="project" value="UniProtKB-SubCell"/>
</dbReference>
<evidence type="ECO:0000256" key="4">
    <source>
        <dbReference type="ARBA" id="ARBA00022729"/>
    </source>
</evidence>
<dbReference type="PROSITE" id="PS01186">
    <property type="entry name" value="EGF_2"/>
    <property type="match status" value="1"/>
</dbReference>
<evidence type="ECO:0000256" key="7">
    <source>
        <dbReference type="SAM" id="Phobius"/>
    </source>
</evidence>
<protein>
    <submittedName>
        <fullName evidence="11">EGF-like domain-containing protein</fullName>
    </submittedName>
</protein>
<comment type="caution">
    <text evidence="6">Lacks conserved residue(s) required for the propagation of feature annotation.</text>
</comment>
<keyword evidence="4" id="KW-0732">Signal</keyword>
<dbReference type="WBParaSite" id="ASIM_0001025001-mRNA-1">
    <property type="protein sequence ID" value="ASIM_0001025001-mRNA-1"/>
    <property type="gene ID" value="ASIM_0001025001"/>
</dbReference>
<organism evidence="11">
    <name type="scientific">Anisakis simplex</name>
    <name type="common">Herring worm</name>
    <dbReference type="NCBI Taxonomy" id="6269"/>
    <lineage>
        <taxon>Eukaryota</taxon>
        <taxon>Metazoa</taxon>
        <taxon>Ecdysozoa</taxon>
        <taxon>Nematoda</taxon>
        <taxon>Chromadorea</taxon>
        <taxon>Rhabditida</taxon>
        <taxon>Spirurina</taxon>
        <taxon>Ascaridomorpha</taxon>
        <taxon>Ascaridoidea</taxon>
        <taxon>Anisakidae</taxon>
        <taxon>Anisakis</taxon>
        <taxon>Anisakis simplex complex</taxon>
    </lineage>
</organism>
<keyword evidence="7" id="KW-0472">Membrane</keyword>
<evidence type="ECO:0000256" key="6">
    <source>
        <dbReference type="PROSITE-ProRule" id="PRU00076"/>
    </source>
</evidence>
<dbReference type="AlphaFoldDB" id="A0A0M3JRA6"/>
<evidence type="ECO:0000256" key="1">
    <source>
        <dbReference type="ARBA" id="ARBA00004613"/>
    </source>
</evidence>
<dbReference type="PROSITE" id="PS50026">
    <property type="entry name" value="EGF_3"/>
    <property type="match status" value="1"/>
</dbReference>
<accession>A0A0M3JRA6</accession>
<keyword evidence="2" id="KW-0964">Secreted</keyword>
<keyword evidence="10" id="KW-1185">Reference proteome</keyword>
<feature type="disulfide bond" evidence="6">
    <location>
        <begin position="42"/>
        <end position="51"/>
    </location>
</feature>
<keyword evidence="7" id="KW-1133">Transmembrane helix</keyword>
<dbReference type="GO" id="GO:0045840">
    <property type="term" value="P:positive regulation of mitotic nuclear division"/>
    <property type="evidence" value="ECO:0007669"/>
    <property type="project" value="TreeGrafter"/>
</dbReference>
<evidence type="ECO:0000259" key="8">
    <source>
        <dbReference type="PROSITE" id="PS50026"/>
    </source>
</evidence>
<dbReference type="GO" id="GO:0008284">
    <property type="term" value="P:positive regulation of cell population proliferation"/>
    <property type="evidence" value="ECO:0007669"/>
    <property type="project" value="TreeGrafter"/>
</dbReference>
<evidence type="ECO:0000256" key="2">
    <source>
        <dbReference type="ARBA" id="ARBA00022525"/>
    </source>
</evidence>
<evidence type="ECO:0000313" key="11">
    <source>
        <dbReference type="WBParaSite" id="ASIM_0001025001-mRNA-1"/>
    </source>
</evidence>
<dbReference type="PANTHER" id="PTHR10740:SF14">
    <property type="entry name" value="EGF-LIKE DOMAIN-CONTAINING PROTEIN"/>
    <property type="match status" value="1"/>
</dbReference>
<sequence length="106" mass="11704">MLNINADRRIRLVEECPIEYTGYCLNGGGCIWDGTNAASCFCVKGFSGKRCERLIPSMPVTTSERNLTSLTIFIVLLSVVLLIGAALGIVAIRYHFKRSRTNKSSM</sequence>
<dbReference type="Proteomes" id="UP000267096">
    <property type="component" value="Unassembled WGS sequence"/>
</dbReference>
<evidence type="ECO:0000256" key="5">
    <source>
        <dbReference type="ARBA" id="ARBA00023157"/>
    </source>
</evidence>
<proteinExistence type="predicted"/>
<keyword evidence="7" id="KW-0812">Transmembrane</keyword>
<keyword evidence="3 6" id="KW-0245">EGF-like domain</keyword>
<dbReference type="SUPFAM" id="SSF57196">
    <property type="entry name" value="EGF/Laminin"/>
    <property type="match status" value="1"/>
</dbReference>
<dbReference type="PROSITE" id="PS00022">
    <property type="entry name" value="EGF_1"/>
    <property type="match status" value="1"/>
</dbReference>
<dbReference type="GO" id="GO:0007173">
    <property type="term" value="P:epidermal growth factor receptor signaling pathway"/>
    <property type="evidence" value="ECO:0007669"/>
    <property type="project" value="TreeGrafter"/>
</dbReference>
<feature type="transmembrane region" description="Helical" evidence="7">
    <location>
        <begin position="70"/>
        <end position="96"/>
    </location>
</feature>
<evidence type="ECO:0000313" key="9">
    <source>
        <dbReference type="EMBL" id="VDK42135.1"/>
    </source>
</evidence>
<name>A0A0M3JRA6_ANISI</name>
<dbReference type="EMBL" id="UYRR01030979">
    <property type="protein sequence ID" value="VDK42135.1"/>
    <property type="molecule type" value="Genomic_DNA"/>
</dbReference>
<keyword evidence="5 6" id="KW-1015">Disulfide bond</keyword>
<comment type="subcellular location">
    <subcellularLocation>
        <location evidence="1">Secreted</location>
    </subcellularLocation>
</comment>
<dbReference type="InterPro" id="IPR000742">
    <property type="entry name" value="EGF"/>
</dbReference>
<gene>
    <name evidence="9" type="ORF">ASIM_LOCUS9981</name>
</gene>
<dbReference type="OrthoDB" id="6138650at2759"/>
<reference evidence="9 10" key="2">
    <citation type="submission" date="2018-11" db="EMBL/GenBank/DDBJ databases">
        <authorList>
            <consortium name="Pathogen Informatics"/>
        </authorList>
    </citation>
    <scope>NUCLEOTIDE SEQUENCE [LARGE SCALE GENOMIC DNA]</scope>
</reference>
<feature type="domain" description="EGF-like" evidence="8">
    <location>
        <begin position="12"/>
        <end position="52"/>
    </location>
</feature>
<dbReference type="PANTHER" id="PTHR10740">
    <property type="entry name" value="TRANSFORMING GROWTH FACTOR ALPHA"/>
    <property type="match status" value="1"/>
</dbReference>
<reference evidence="11" key="1">
    <citation type="submission" date="2017-02" db="UniProtKB">
        <authorList>
            <consortium name="WormBaseParasite"/>
        </authorList>
    </citation>
    <scope>IDENTIFICATION</scope>
</reference>